<organism evidence="1 2">
    <name type="scientific">Parasponia andersonii</name>
    <name type="common">Sponia andersonii</name>
    <dbReference type="NCBI Taxonomy" id="3476"/>
    <lineage>
        <taxon>Eukaryota</taxon>
        <taxon>Viridiplantae</taxon>
        <taxon>Streptophyta</taxon>
        <taxon>Embryophyta</taxon>
        <taxon>Tracheophyta</taxon>
        <taxon>Spermatophyta</taxon>
        <taxon>Magnoliopsida</taxon>
        <taxon>eudicotyledons</taxon>
        <taxon>Gunneridae</taxon>
        <taxon>Pentapetalae</taxon>
        <taxon>rosids</taxon>
        <taxon>fabids</taxon>
        <taxon>Rosales</taxon>
        <taxon>Cannabaceae</taxon>
        <taxon>Parasponia</taxon>
    </lineage>
</organism>
<dbReference type="EMBL" id="JXTB01000741">
    <property type="protein sequence ID" value="PON33279.1"/>
    <property type="molecule type" value="Genomic_DNA"/>
</dbReference>
<gene>
    <name evidence="1" type="ORF">PanWU01x14_354200</name>
</gene>
<dbReference type="OrthoDB" id="786614at2759"/>
<proteinExistence type="predicted"/>
<dbReference type="AlphaFoldDB" id="A0A2P5A9R5"/>
<sequence>MSTKLYRFACYGLVPRRNLFFDKVVLGVILEIQKRSDEELVILLGIGNYNGPRHPSCFGFRHKLAGFVSTCQTSLFKDFIKLSLPTFDGKSDPTTTEKWLKDIKNIFTTIGMSTELCVAFVVYKLFDGATNWWKTIKLSCQDTGLECSVMDPVLT</sequence>
<evidence type="ECO:0000313" key="1">
    <source>
        <dbReference type="EMBL" id="PON33279.1"/>
    </source>
</evidence>
<accession>A0A2P5A9R5</accession>
<evidence type="ECO:0000313" key="2">
    <source>
        <dbReference type="Proteomes" id="UP000237105"/>
    </source>
</evidence>
<reference evidence="2" key="1">
    <citation type="submission" date="2016-06" db="EMBL/GenBank/DDBJ databases">
        <title>Parallel loss of symbiosis genes in relatives of nitrogen-fixing non-legume Parasponia.</title>
        <authorList>
            <person name="Van Velzen R."/>
            <person name="Holmer R."/>
            <person name="Bu F."/>
            <person name="Rutten L."/>
            <person name="Van Zeijl A."/>
            <person name="Liu W."/>
            <person name="Santuari L."/>
            <person name="Cao Q."/>
            <person name="Sharma T."/>
            <person name="Shen D."/>
            <person name="Roswanjaya Y."/>
            <person name="Wardhani T."/>
            <person name="Kalhor M.S."/>
            <person name="Jansen J."/>
            <person name="Van den Hoogen J."/>
            <person name="Gungor B."/>
            <person name="Hartog M."/>
            <person name="Hontelez J."/>
            <person name="Verver J."/>
            <person name="Yang W.-C."/>
            <person name="Schijlen E."/>
            <person name="Repin R."/>
            <person name="Schilthuizen M."/>
            <person name="Schranz E."/>
            <person name="Heidstra R."/>
            <person name="Miyata K."/>
            <person name="Fedorova E."/>
            <person name="Kohlen W."/>
            <person name="Bisseling T."/>
            <person name="Smit S."/>
            <person name="Geurts R."/>
        </authorList>
    </citation>
    <scope>NUCLEOTIDE SEQUENCE [LARGE SCALE GENOMIC DNA]</scope>
    <source>
        <strain evidence="2">cv. WU1-14</strain>
    </source>
</reference>
<dbReference type="Proteomes" id="UP000237105">
    <property type="component" value="Unassembled WGS sequence"/>
</dbReference>
<protein>
    <submittedName>
        <fullName evidence="1">Uncharacterized protein</fullName>
    </submittedName>
</protein>
<comment type="caution">
    <text evidence="1">The sequence shown here is derived from an EMBL/GenBank/DDBJ whole genome shotgun (WGS) entry which is preliminary data.</text>
</comment>
<keyword evidence="2" id="KW-1185">Reference proteome</keyword>
<name>A0A2P5A9R5_PARAD</name>